<dbReference type="Pfam" id="PF09479">
    <property type="entry name" value="Flg_new"/>
    <property type="match status" value="1"/>
</dbReference>
<keyword evidence="12" id="KW-1185">Reference proteome</keyword>
<evidence type="ECO:0000256" key="7">
    <source>
        <dbReference type="ARBA" id="ARBA00022737"/>
    </source>
</evidence>
<organism evidence="11 12">
    <name type="scientific">Listeria innocua ATCC 33091</name>
    <dbReference type="NCBI Taxonomy" id="1002366"/>
    <lineage>
        <taxon>Bacteria</taxon>
        <taxon>Bacillati</taxon>
        <taxon>Bacillota</taxon>
        <taxon>Bacilli</taxon>
        <taxon>Bacillales</taxon>
        <taxon>Listeriaceae</taxon>
        <taxon>Listeria</taxon>
    </lineage>
</organism>
<dbReference type="InterPro" id="IPR019931">
    <property type="entry name" value="LPXTG_anchor"/>
</dbReference>
<dbReference type="InterPro" id="IPR032675">
    <property type="entry name" value="LRR_dom_sf"/>
</dbReference>
<dbReference type="SUPFAM" id="SSF52058">
    <property type="entry name" value="L domain-like"/>
    <property type="match status" value="1"/>
</dbReference>
<keyword evidence="8" id="KW-0572">Peptidoglycan-anchor</keyword>
<gene>
    <name evidence="11" type="ORF">HMPREF0557_01337</name>
</gene>
<dbReference type="InterPro" id="IPR024634">
    <property type="entry name" value="Internalin_N"/>
</dbReference>
<reference evidence="11 12" key="1">
    <citation type="submission" date="2011-08" db="EMBL/GenBank/DDBJ databases">
        <authorList>
            <person name="Weinstock G."/>
            <person name="Sodergren E."/>
            <person name="Clifton S."/>
            <person name="Fulton L."/>
            <person name="Fulton B."/>
            <person name="Courtney L."/>
            <person name="Fronick C."/>
            <person name="Harrison M."/>
            <person name="Strong C."/>
            <person name="Farmer C."/>
            <person name="Delahaunty K."/>
            <person name="Markovic C."/>
            <person name="Hall O."/>
            <person name="Minx P."/>
            <person name="Tomlinson C."/>
            <person name="Mitreva M."/>
            <person name="Hou S."/>
            <person name="Chen J."/>
            <person name="Wollam A."/>
            <person name="Pepin K.H."/>
            <person name="Johnson M."/>
            <person name="Bhonagiri V."/>
            <person name="Zhang X."/>
            <person name="Suruliraj S."/>
            <person name="Warren W."/>
            <person name="Chinwalla A."/>
            <person name="Mardis E.R."/>
            <person name="Wilson R.K."/>
        </authorList>
    </citation>
    <scope>NUCLEOTIDE SEQUENCE [LARGE SCALE GENOMIC DNA]</scope>
    <source>
        <strain evidence="11 12">ATCC 33091</strain>
    </source>
</reference>
<accession>A0AB72Z9Z4</accession>
<dbReference type="InterPro" id="IPR003591">
    <property type="entry name" value="Leu-rich_rpt_typical-subtyp"/>
</dbReference>
<dbReference type="PROSITE" id="PS51450">
    <property type="entry name" value="LRR"/>
    <property type="match status" value="10"/>
</dbReference>
<keyword evidence="4" id="KW-0964">Secreted</keyword>
<dbReference type="InterPro" id="IPR025875">
    <property type="entry name" value="Leu-rich_rpt_4"/>
</dbReference>
<keyword evidence="7" id="KW-0677">Repeat</keyword>
<dbReference type="InterPro" id="IPR014755">
    <property type="entry name" value="Cu-Rt/internalin_Ig-like"/>
</dbReference>
<dbReference type="AlphaFoldDB" id="A0AB72Z9Z4"/>
<keyword evidence="9" id="KW-0812">Transmembrane</keyword>
<dbReference type="FunFam" id="3.80.10.10:FF:001164">
    <property type="entry name" value="GH01279p"/>
    <property type="match status" value="1"/>
</dbReference>
<dbReference type="Gene3D" id="2.60.40.4270">
    <property type="entry name" value="Listeria-Bacteroides repeat domain"/>
    <property type="match status" value="1"/>
</dbReference>
<protein>
    <submittedName>
        <fullName evidence="11">Repeat protein</fullName>
    </submittedName>
</protein>
<dbReference type="InterPro" id="IPR001611">
    <property type="entry name" value="Leu-rich_rpt"/>
</dbReference>
<keyword evidence="9" id="KW-1133">Transmembrane helix</keyword>
<dbReference type="SMART" id="SM00369">
    <property type="entry name" value="LRR_TYP"/>
    <property type="match status" value="4"/>
</dbReference>
<dbReference type="InterPro" id="IPR013378">
    <property type="entry name" value="InlB-like_B-rpt"/>
</dbReference>
<dbReference type="Gene3D" id="3.80.10.10">
    <property type="entry name" value="Ribonuclease Inhibitor"/>
    <property type="match status" value="2"/>
</dbReference>
<dbReference type="Gene3D" id="2.60.40.1220">
    <property type="match status" value="1"/>
</dbReference>
<dbReference type="PANTHER" id="PTHR46652:SF3">
    <property type="entry name" value="LEUCINE-RICH REPEAT-CONTAINING PROTEIN 9"/>
    <property type="match status" value="1"/>
</dbReference>
<evidence type="ECO:0000256" key="1">
    <source>
        <dbReference type="ARBA" id="ARBA00004168"/>
    </source>
</evidence>
<comment type="similarity">
    <text evidence="2">Belongs to the internalin family.</text>
</comment>
<evidence type="ECO:0000259" key="10">
    <source>
        <dbReference type="PROSITE" id="PS50847"/>
    </source>
</evidence>
<dbReference type="NCBIfam" id="TIGR01167">
    <property type="entry name" value="LPXTG_anchor"/>
    <property type="match status" value="1"/>
</dbReference>
<dbReference type="InterPro" id="IPR050836">
    <property type="entry name" value="SDS22/Internalin_LRR"/>
</dbReference>
<keyword evidence="3" id="KW-0134">Cell wall</keyword>
<evidence type="ECO:0000313" key="12">
    <source>
        <dbReference type="Proteomes" id="UP000003597"/>
    </source>
</evidence>
<dbReference type="Pfam" id="PF08191">
    <property type="entry name" value="LRR_adjacent"/>
    <property type="match status" value="1"/>
</dbReference>
<comment type="caution">
    <text evidence="11">The sequence shown here is derived from an EMBL/GenBank/DDBJ whole genome shotgun (WGS) entry which is preliminary data.</text>
</comment>
<dbReference type="Proteomes" id="UP000003597">
    <property type="component" value="Unassembled WGS sequence"/>
</dbReference>
<evidence type="ECO:0000256" key="4">
    <source>
        <dbReference type="ARBA" id="ARBA00022525"/>
    </source>
</evidence>
<dbReference type="NCBIfam" id="TIGR02543">
    <property type="entry name" value="List_Bact_rpt"/>
    <property type="match status" value="1"/>
</dbReference>
<dbReference type="PANTHER" id="PTHR46652">
    <property type="entry name" value="LEUCINE-RICH REPEAT AND IQ DOMAIN-CONTAINING PROTEIN 1-RELATED"/>
    <property type="match status" value="1"/>
</dbReference>
<evidence type="ECO:0000256" key="5">
    <source>
        <dbReference type="ARBA" id="ARBA00022614"/>
    </source>
</evidence>
<comment type="subcellular location">
    <subcellularLocation>
        <location evidence="1">Secreted</location>
        <location evidence="1">Cell wall</location>
        <topology evidence="1">Peptidoglycan-anchor</topology>
    </subcellularLocation>
</comment>
<keyword evidence="6" id="KW-0732">Signal</keyword>
<dbReference type="SMART" id="SM00365">
    <property type="entry name" value="LRR_SD22"/>
    <property type="match status" value="9"/>
</dbReference>
<evidence type="ECO:0000256" key="9">
    <source>
        <dbReference type="SAM" id="Phobius"/>
    </source>
</evidence>
<evidence type="ECO:0000256" key="3">
    <source>
        <dbReference type="ARBA" id="ARBA00022512"/>
    </source>
</evidence>
<evidence type="ECO:0000313" key="11">
    <source>
        <dbReference type="EMBL" id="EHN61673.1"/>
    </source>
</evidence>
<proteinExistence type="inferred from homology"/>
<dbReference type="InterPro" id="IPR012569">
    <property type="entry name" value="Inl_IR"/>
</dbReference>
<dbReference type="Pfam" id="PF12799">
    <property type="entry name" value="LRR_4"/>
    <property type="match status" value="5"/>
</dbReference>
<dbReference type="GO" id="GO:0009274">
    <property type="term" value="C:peptidoglycan-based cell wall"/>
    <property type="evidence" value="ECO:0007669"/>
    <property type="project" value="UniProtKB-ARBA"/>
</dbReference>
<dbReference type="PROSITE" id="PS50847">
    <property type="entry name" value="GRAM_POS_ANCHORING"/>
    <property type="match status" value="1"/>
</dbReference>
<keyword evidence="5" id="KW-0433">Leucine-rich repeat</keyword>
<keyword evidence="9" id="KW-0472">Membrane</keyword>
<evidence type="ECO:0000256" key="6">
    <source>
        <dbReference type="ARBA" id="ARBA00022729"/>
    </source>
</evidence>
<dbReference type="EMBL" id="AGCN01000030">
    <property type="protein sequence ID" value="EHN61673.1"/>
    <property type="molecule type" value="Genomic_DNA"/>
</dbReference>
<feature type="transmembrane region" description="Helical" evidence="9">
    <location>
        <begin position="28"/>
        <end position="48"/>
    </location>
</feature>
<dbReference type="Pfam" id="PF12354">
    <property type="entry name" value="Internalin_N"/>
    <property type="match status" value="1"/>
</dbReference>
<feature type="transmembrane region" description="Helical" evidence="9">
    <location>
        <begin position="596"/>
        <end position="613"/>
    </location>
</feature>
<evidence type="ECO:0000256" key="8">
    <source>
        <dbReference type="ARBA" id="ARBA00023088"/>
    </source>
</evidence>
<dbReference type="Gene3D" id="1.10.8.390">
    <property type="entry name" value="Internalin N-terminal Cap domain-like"/>
    <property type="match status" value="1"/>
</dbReference>
<dbReference type="Pfam" id="PF00746">
    <property type="entry name" value="Gram_pos_anchor"/>
    <property type="match status" value="1"/>
</dbReference>
<dbReference type="InterPro" id="IPR042229">
    <property type="entry name" value="Listeria/Bacterioides_rpt_sf"/>
</dbReference>
<dbReference type="InterPro" id="IPR014756">
    <property type="entry name" value="Ig_E-set"/>
</dbReference>
<evidence type="ECO:0000256" key="2">
    <source>
        <dbReference type="ARBA" id="ARBA00009432"/>
    </source>
</evidence>
<sequence>MVYFMILQLKKLTSKEERNGYMINKQHFYKVIQAFIGVLLIGSVFIWLGSNNDVNAEEQSITEPTPINEIFPDAKLAEVMRNYLSKTNVTDTVTQEELNNITIVGATSTGIESLEGIQYLPNVTTFNFNGEKIQDISFLSNSTKLENLDLSGNPIKDFSPIANLTKLHTLNLMNCEISDISFITNLTELKSLYLSNNRITNISPLANLTKLDYLIIENNQITDLTPLKNMKNLNNLVISGNQINDITTIAELTSLQNLSISDNQIVDISPLANLNNLNSLAIHKNNIVDTSPLANLTQLKFINIRDNQIDDITGLTNLTNLTNLHLGGNEISDLTPLANLTNLNLLDLTNNQISEVIPLANLTNLSNLWLNGNNIIDISPLKDLKGLKNLSLSDQRIQKNPELFKTNFTLTNNIKDLDGGLVEITDISHNGTYDNPIVTWELPRYVNEISYKYTQHVQIGNSKTDYDVTVRQPLSLPSHTVNFIVDDVLKTSLEVKEEALITQPAAPKKAGYTFTGWYDAKTGGNKWDFETAEMPRNDMTLYAQFSENEVIPVDEDVDLIVEESGPVQESNDDVPPVTEPTKNIVTLPKTGDSNNMLFVGLGLLLFGTGVVISKKLR</sequence>
<name>A0AB72Z9Z4_LISIO</name>
<feature type="domain" description="Gram-positive cocci surface proteins LPxTG" evidence="10">
    <location>
        <begin position="587"/>
        <end position="617"/>
    </location>
</feature>
<dbReference type="SUPFAM" id="SSF81296">
    <property type="entry name" value="E set domains"/>
    <property type="match status" value="1"/>
</dbReference>